<evidence type="ECO:0000313" key="1">
    <source>
        <dbReference type="EMBL" id="CBJ33267.1"/>
    </source>
</evidence>
<accession>D7G1M2</accession>
<dbReference type="InParanoid" id="D7G1M2"/>
<evidence type="ECO:0000313" key="2">
    <source>
        <dbReference type="Proteomes" id="UP000002630"/>
    </source>
</evidence>
<reference evidence="1 2" key="1">
    <citation type="journal article" date="2010" name="Nature">
        <title>The Ectocarpus genome and the independent evolution of multicellularity in brown algae.</title>
        <authorList>
            <person name="Cock J.M."/>
            <person name="Sterck L."/>
            <person name="Rouze P."/>
            <person name="Scornet D."/>
            <person name="Allen A.E."/>
            <person name="Amoutzias G."/>
            <person name="Anthouard V."/>
            <person name="Artiguenave F."/>
            <person name="Aury J.M."/>
            <person name="Badger J.H."/>
            <person name="Beszteri B."/>
            <person name="Billiau K."/>
            <person name="Bonnet E."/>
            <person name="Bothwell J.H."/>
            <person name="Bowler C."/>
            <person name="Boyen C."/>
            <person name="Brownlee C."/>
            <person name="Carrano C.J."/>
            <person name="Charrier B."/>
            <person name="Cho G.Y."/>
            <person name="Coelho S.M."/>
            <person name="Collen J."/>
            <person name="Corre E."/>
            <person name="Da Silva C."/>
            <person name="Delage L."/>
            <person name="Delaroque N."/>
            <person name="Dittami S.M."/>
            <person name="Doulbeau S."/>
            <person name="Elias M."/>
            <person name="Farnham G."/>
            <person name="Gachon C.M."/>
            <person name="Gschloessl B."/>
            <person name="Heesch S."/>
            <person name="Jabbari K."/>
            <person name="Jubin C."/>
            <person name="Kawai H."/>
            <person name="Kimura K."/>
            <person name="Kloareg B."/>
            <person name="Kupper F.C."/>
            <person name="Lang D."/>
            <person name="Le Bail A."/>
            <person name="Leblanc C."/>
            <person name="Lerouge P."/>
            <person name="Lohr M."/>
            <person name="Lopez P.J."/>
            <person name="Martens C."/>
            <person name="Maumus F."/>
            <person name="Michel G."/>
            <person name="Miranda-Saavedra D."/>
            <person name="Morales J."/>
            <person name="Moreau H."/>
            <person name="Motomura T."/>
            <person name="Nagasato C."/>
            <person name="Napoli C.A."/>
            <person name="Nelson D.R."/>
            <person name="Nyvall-Collen P."/>
            <person name="Peters A.F."/>
            <person name="Pommier C."/>
            <person name="Potin P."/>
            <person name="Poulain J."/>
            <person name="Quesneville H."/>
            <person name="Read B."/>
            <person name="Rensing S.A."/>
            <person name="Ritter A."/>
            <person name="Rousvoal S."/>
            <person name="Samanta M."/>
            <person name="Samson G."/>
            <person name="Schroeder D.C."/>
            <person name="Segurens B."/>
            <person name="Strittmatter M."/>
            <person name="Tonon T."/>
            <person name="Tregear J.W."/>
            <person name="Valentin K."/>
            <person name="von Dassow P."/>
            <person name="Yamagishi T."/>
            <person name="Van de Peer Y."/>
            <person name="Wincker P."/>
        </authorList>
    </citation>
    <scope>NUCLEOTIDE SEQUENCE [LARGE SCALE GENOMIC DNA]</scope>
    <source>
        <strain evidence="2">Ec32 / CCAP1310/4</strain>
    </source>
</reference>
<proteinExistence type="predicted"/>
<name>D7G1M2_ECTSI</name>
<dbReference type="AlphaFoldDB" id="D7G1M2"/>
<protein>
    <submittedName>
        <fullName evidence="1">Uncharacterized protein</fullName>
    </submittedName>
</protein>
<keyword evidence="2" id="KW-1185">Reference proteome</keyword>
<dbReference type="Proteomes" id="UP000002630">
    <property type="component" value="Unassembled WGS sequence"/>
</dbReference>
<dbReference type="EMBL" id="FN649760">
    <property type="protein sequence ID" value="CBJ33267.1"/>
    <property type="molecule type" value="Genomic_DNA"/>
</dbReference>
<organism evidence="1 2">
    <name type="scientific">Ectocarpus siliculosus</name>
    <name type="common">Brown alga</name>
    <name type="synonym">Conferva siliculosa</name>
    <dbReference type="NCBI Taxonomy" id="2880"/>
    <lineage>
        <taxon>Eukaryota</taxon>
        <taxon>Sar</taxon>
        <taxon>Stramenopiles</taxon>
        <taxon>Ochrophyta</taxon>
        <taxon>PX clade</taxon>
        <taxon>Phaeophyceae</taxon>
        <taxon>Ectocarpales</taxon>
        <taxon>Ectocarpaceae</taxon>
        <taxon>Ectocarpus</taxon>
    </lineage>
</organism>
<sequence>MPPGLHAFFAGRVAMTALTYAGLMTAGPFFVSRKDLGFGSPSLVLDMDKMGCYVAEKILDIDLDIWRRRGGDEAAGAGTVGNNKPGVGIEERNFSQDERSVSHSAALRVQDMTLAAGRAALRKLRAELRHSGDGEGSGSVVILASATTNAQHLGELLLPVRAIETLLSLDFSRPVKTDVGLGQQLAVGDAAGAAVEGLGLLPGGSSPIVITGDALEDWLVQPDDVKGQDDS</sequence>
<gene>
    <name evidence="1" type="ORF">Esi_0451_0011</name>
</gene>